<dbReference type="InterPro" id="IPR001965">
    <property type="entry name" value="Znf_PHD"/>
</dbReference>
<keyword evidence="3" id="KW-0862">Zinc</keyword>
<feature type="region of interest" description="Disordered" evidence="6">
    <location>
        <begin position="1"/>
        <end position="46"/>
    </location>
</feature>
<evidence type="ECO:0000256" key="5">
    <source>
        <dbReference type="SAM" id="Coils"/>
    </source>
</evidence>
<evidence type="ECO:0000313" key="9">
    <source>
        <dbReference type="Proteomes" id="UP000054359"/>
    </source>
</evidence>
<name>A0A087TZV4_STEMI</name>
<dbReference type="SMART" id="SM00249">
    <property type="entry name" value="PHD"/>
    <property type="match status" value="1"/>
</dbReference>
<dbReference type="InterPro" id="IPR019787">
    <property type="entry name" value="Znf_PHD-finger"/>
</dbReference>
<keyword evidence="9" id="KW-1185">Reference proteome</keyword>
<feature type="domain" description="PHD-type" evidence="7">
    <location>
        <begin position="73"/>
        <end position="120"/>
    </location>
</feature>
<evidence type="ECO:0000256" key="4">
    <source>
        <dbReference type="PROSITE-ProRule" id="PRU00146"/>
    </source>
</evidence>
<dbReference type="InterPro" id="IPR019786">
    <property type="entry name" value="Zinc_finger_PHD-type_CS"/>
</dbReference>
<dbReference type="EMBL" id="KK117501">
    <property type="protein sequence ID" value="KFM70643.1"/>
    <property type="molecule type" value="Genomic_DNA"/>
</dbReference>
<gene>
    <name evidence="8" type="ORF">X975_17826</name>
</gene>
<dbReference type="OrthoDB" id="6431003at2759"/>
<accession>A0A087TZV4</accession>
<dbReference type="Pfam" id="PF00628">
    <property type="entry name" value="PHD"/>
    <property type="match status" value="1"/>
</dbReference>
<reference evidence="8 9" key="1">
    <citation type="submission" date="2013-11" db="EMBL/GenBank/DDBJ databases">
        <title>Genome sequencing of Stegodyphus mimosarum.</title>
        <authorList>
            <person name="Bechsgaard J."/>
        </authorList>
    </citation>
    <scope>NUCLEOTIDE SEQUENCE [LARGE SCALE GENOMIC DNA]</scope>
</reference>
<dbReference type="SUPFAM" id="SSF57903">
    <property type="entry name" value="FYVE/PHD zinc finger"/>
    <property type="match status" value="1"/>
</dbReference>
<keyword evidence="5" id="KW-0175">Coiled coil</keyword>
<keyword evidence="1" id="KW-0479">Metal-binding</keyword>
<keyword evidence="2 4" id="KW-0863">Zinc-finger</keyword>
<evidence type="ECO:0000256" key="6">
    <source>
        <dbReference type="SAM" id="MobiDB-lite"/>
    </source>
</evidence>
<evidence type="ECO:0000256" key="1">
    <source>
        <dbReference type="ARBA" id="ARBA00022723"/>
    </source>
</evidence>
<dbReference type="InterPro" id="IPR013083">
    <property type="entry name" value="Znf_RING/FYVE/PHD"/>
</dbReference>
<evidence type="ECO:0000256" key="3">
    <source>
        <dbReference type="ARBA" id="ARBA00022833"/>
    </source>
</evidence>
<feature type="compositionally biased region" description="Low complexity" evidence="6">
    <location>
        <begin position="30"/>
        <end position="46"/>
    </location>
</feature>
<dbReference type="PANTHER" id="PTHR24102:SF28">
    <property type="entry name" value="PHD-TYPE DOMAIN-CONTAINING PROTEIN"/>
    <property type="match status" value="1"/>
</dbReference>
<dbReference type="InterPro" id="IPR011011">
    <property type="entry name" value="Znf_FYVE_PHD"/>
</dbReference>
<dbReference type="AlphaFoldDB" id="A0A087TZV4"/>
<evidence type="ECO:0000256" key="2">
    <source>
        <dbReference type="ARBA" id="ARBA00022771"/>
    </source>
</evidence>
<feature type="non-terminal residue" evidence="8">
    <location>
        <position position="204"/>
    </location>
</feature>
<dbReference type="PROSITE" id="PS01359">
    <property type="entry name" value="ZF_PHD_1"/>
    <property type="match status" value="1"/>
</dbReference>
<feature type="coiled-coil region" evidence="5">
    <location>
        <begin position="141"/>
        <end position="175"/>
    </location>
</feature>
<organism evidence="8 9">
    <name type="scientific">Stegodyphus mimosarum</name>
    <name type="common">African social velvet spider</name>
    <dbReference type="NCBI Taxonomy" id="407821"/>
    <lineage>
        <taxon>Eukaryota</taxon>
        <taxon>Metazoa</taxon>
        <taxon>Ecdysozoa</taxon>
        <taxon>Arthropoda</taxon>
        <taxon>Chelicerata</taxon>
        <taxon>Arachnida</taxon>
        <taxon>Araneae</taxon>
        <taxon>Araneomorphae</taxon>
        <taxon>Entelegynae</taxon>
        <taxon>Eresoidea</taxon>
        <taxon>Eresidae</taxon>
        <taxon>Stegodyphus</taxon>
    </lineage>
</organism>
<dbReference type="Gene3D" id="3.30.40.10">
    <property type="entry name" value="Zinc/RING finger domain, C3HC4 (zinc finger)"/>
    <property type="match status" value="1"/>
</dbReference>
<evidence type="ECO:0000313" key="8">
    <source>
        <dbReference type="EMBL" id="KFM70643.1"/>
    </source>
</evidence>
<dbReference type="Proteomes" id="UP000054359">
    <property type="component" value="Unassembled WGS sequence"/>
</dbReference>
<evidence type="ECO:0000259" key="7">
    <source>
        <dbReference type="PROSITE" id="PS50016"/>
    </source>
</evidence>
<dbReference type="STRING" id="407821.A0A087TZV4"/>
<dbReference type="PROSITE" id="PS50016">
    <property type="entry name" value="ZF_PHD_2"/>
    <property type="match status" value="1"/>
</dbReference>
<dbReference type="GO" id="GO:0008270">
    <property type="term" value="F:zinc ion binding"/>
    <property type="evidence" value="ECO:0007669"/>
    <property type="project" value="UniProtKB-KW"/>
</dbReference>
<protein>
    <submittedName>
        <fullName evidence="8">PHD finger protein 21A</fullName>
    </submittedName>
</protein>
<sequence>MNPVAPNGLNPVTDNVKPCEVSPPPPPPLNNSSVNSSVSSSSSPLNDTAAVVNGILRQTPNSDEGKNVEQMLSGLCIVCTQPGDLVKCDTCAKQQHPGCMQPPVIAPPQSPWQCSDCQSRTVSLTVVQSYDVLKAAKEDEKKKLLKKSLELRLKRSQLESRLLQLRELSNKQKNRQSELQTSLKGIETLLERIHCVINGVRLCS</sequence>
<dbReference type="PANTHER" id="PTHR24102">
    <property type="entry name" value="PHD FINGER PROTEIN"/>
    <property type="match status" value="1"/>
</dbReference>
<proteinExistence type="predicted"/>